<dbReference type="RefSeq" id="WP_373866293.1">
    <property type="nucleotide sequence ID" value="NZ_BKBC01000108.1"/>
</dbReference>
<proteinExistence type="predicted"/>
<gene>
    <name evidence="1" type="ORF">CBU02nite_38890</name>
</gene>
<organism evidence="1 2">
    <name type="scientific">Clostridium butyricum</name>
    <dbReference type="NCBI Taxonomy" id="1492"/>
    <lineage>
        <taxon>Bacteria</taxon>
        <taxon>Bacillati</taxon>
        <taxon>Bacillota</taxon>
        <taxon>Clostridia</taxon>
        <taxon>Eubacteriales</taxon>
        <taxon>Clostridiaceae</taxon>
        <taxon>Clostridium</taxon>
    </lineage>
</organism>
<dbReference type="EMBL" id="BKBC01000108">
    <property type="protein sequence ID" value="GEQ23383.1"/>
    <property type="molecule type" value="Genomic_DNA"/>
</dbReference>
<protein>
    <submittedName>
        <fullName evidence="1">Uncharacterized protein</fullName>
    </submittedName>
</protein>
<evidence type="ECO:0000313" key="2">
    <source>
        <dbReference type="Proteomes" id="UP000321089"/>
    </source>
</evidence>
<name>A0A512TTD6_CLOBU</name>
<evidence type="ECO:0000313" key="1">
    <source>
        <dbReference type="EMBL" id="GEQ23383.1"/>
    </source>
</evidence>
<reference evidence="1 2" key="1">
    <citation type="submission" date="2019-07" db="EMBL/GenBank/DDBJ databases">
        <title>Whole genome shotgun sequence of Clostridium butyricum NBRC 3858.</title>
        <authorList>
            <person name="Hosoyama A."/>
            <person name="Uohara A."/>
            <person name="Ohji S."/>
            <person name="Ichikawa N."/>
        </authorList>
    </citation>
    <scope>NUCLEOTIDE SEQUENCE [LARGE SCALE GENOMIC DNA]</scope>
    <source>
        <strain evidence="1 2">NBRC 3858</strain>
    </source>
</reference>
<sequence>MSDFVIAVGHTASVNIGCGAVANLDKSICTRQISPLVTKILN</sequence>
<dbReference type="Proteomes" id="UP000321089">
    <property type="component" value="Unassembled WGS sequence"/>
</dbReference>
<comment type="caution">
    <text evidence="1">The sequence shown here is derived from an EMBL/GenBank/DDBJ whole genome shotgun (WGS) entry which is preliminary data.</text>
</comment>
<accession>A0A512TTD6</accession>
<dbReference type="AlphaFoldDB" id="A0A512TTD6"/>